<dbReference type="RefSeq" id="WP_145435219.1">
    <property type="nucleotide sequence ID" value="NZ_CP036339.1"/>
</dbReference>
<feature type="transmembrane region" description="Helical" evidence="6">
    <location>
        <begin position="46"/>
        <end position="64"/>
    </location>
</feature>
<evidence type="ECO:0000256" key="2">
    <source>
        <dbReference type="ARBA" id="ARBA00022692"/>
    </source>
</evidence>
<keyword evidence="3 6" id="KW-1133">Transmembrane helix</keyword>
<reference evidence="9 10" key="1">
    <citation type="submission" date="2019-02" db="EMBL/GenBank/DDBJ databases">
        <title>Deep-cultivation of Planctomycetes and their phenomic and genomic characterization uncovers novel biology.</title>
        <authorList>
            <person name="Wiegand S."/>
            <person name="Jogler M."/>
            <person name="Boedeker C."/>
            <person name="Pinto D."/>
            <person name="Vollmers J."/>
            <person name="Rivas-Marin E."/>
            <person name="Kohn T."/>
            <person name="Peeters S.H."/>
            <person name="Heuer A."/>
            <person name="Rast P."/>
            <person name="Oberbeckmann S."/>
            <person name="Bunk B."/>
            <person name="Jeske O."/>
            <person name="Meyerdierks A."/>
            <person name="Storesund J.E."/>
            <person name="Kallscheuer N."/>
            <person name="Luecker S."/>
            <person name="Lage O.M."/>
            <person name="Pohl T."/>
            <person name="Merkel B.J."/>
            <person name="Hornburger P."/>
            <person name="Mueller R.-W."/>
            <person name="Bruemmer F."/>
            <person name="Labrenz M."/>
            <person name="Spormann A.M."/>
            <person name="Op den Camp H."/>
            <person name="Overmann J."/>
            <person name="Amann R."/>
            <person name="Jetten M.S.M."/>
            <person name="Mascher T."/>
            <person name="Medema M.H."/>
            <person name="Devos D.P."/>
            <person name="Kaster A.-K."/>
            <person name="Ovreas L."/>
            <person name="Rohde M."/>
            <person name="Galperin M.Y."/>
            <person name="Jogler C."/>
        </authorList>
    </citation>
    <scope>NUCLEOTIDE SEQUENCE [LARGE SCALE GENOMIC DNA]</scope>
    <source>
        <strain evidence="9 10">I41</strain>
    </source>
</reference>
<evidence type="ECO:0000256" key="6">
    <source>
        <dbReference type="SAM" id="Phobius"/>
    </source>
</evidence>
<gene>
    <name evidence="9" type="ORF">I41_47410</name>
</gene>
<evidence type="ECO:0000256" key="1">
    <source>
        <dbReference type="ARBA" id="ARBA00004127"/>
    </source>
</evidence>
<evidence type="ECO:0000256" key="5">
    <source>
        <dbReference type="RuleBase" id="RU000320"/>
    </source>
</evidence>
<dbReference type="GO" id="GO:0003954">
    <property type="term" value="F:NADH dehydrogenase activity"/>
    <property type="evidence" value="ECO:0007669"/>
    <property type="project" value="TreeGrafter"/>
</dbReference>
<feature type="transmembrane region" description="Helical" evidence="6">
    <location>
        <begin position="191"/>
        <end position="211"/>
    </location>
</feature>
<evidence type="ECO:0000259" key="8">
    <source>
        <dbReference type="Pfam" id="PF00662"/>
    </source>
</evidence>
<protein>
    <submittedName>
        <fullName evidence="9">NADH-quinone oxidoreductase subunit 12</fullName>
        <ecNumber evidence="9">1.6.5.11</ecNumber>
    </submittedName>
</protein>
<dbReference type="OrthoDB" id="9807568at2"/>
<dbReference type="GO" id="GO:0008137">
    <property type="term" value="F:NADH dehydrogenase (ubiquinone) activity"/>
    <property type="evidence" value="ECO:0007669"/>
    <property type="project" value="InterPro"/>
</dbReference>
<feature type="transmembrane region" description="Helical" evidence="6">
    <location>
        <begin position="96"/>
        <end position="116"/>
    </location>
</feature>
<accession>A0A517U4P8</accession>
<feature type="transmembrane region" description="Helical" evidence="6">
    <location>
        <begin position="231"/>
        <end position="254"/>
    </location>
</feature>
<feature type="transmembrane region" description="Helical" evidence="6">
    <location>
        <begin position="323"/>
        <end position="346"/>
    </location>
</feature>
<feature type="transmembrane region" description="Helical" evidence="6">
    <location>
        <begin position="266"/>
        <end position="284"/>
    </location>
</feature>
<feature type="domain" description="NADH-Ubiquinone oxidoreductase (complex I) chain 5 N-terminal" evidence="8">
    <location>
        <begin position="83"/>
        <end position="129"/>
    </location>
</feature>
<feature type="transmembrane region" description="Helical" evidence="6">
    <location>
        <begin position="152"/>
        <end position="170"/>
    </location>
</feature>
<dbReference type="Proteomes" id="UP000317909">
    <property type="component" value="Chromosome"/>
</dbReference>
<dbReference type="InterPro" id="IPR001750">
    <property type="entry name" value="ND/Mrp_TM"/>
</dbReference>
<keyword evidence="9" id="KW-0560">Oxidoreductase</keyword>
<evidence type="ECO:0000256" key="3">
    <source>
        <dbReference type="ARBA" id="ARBA00022989"/>
    </source>
</evidence>
<dbReference type="EC" id="1.6.5.11" evidence="9"/>
<feature type="domain" description="NADH:quinone oxidoreductase/Mrp antiporter transmembrane" evidence="7">
    <location>
        <begin position="150"/>
        <end position="374"/>
    </location>
</feature>
<dbReference type="GO" id="GO:0015990">
    <property type="term" value="P:electron transport coupled proton transport"/>
    <property type="evidence" value="ECO:0007669"/>
    <property type="project" value="TreeGrafter"/>
</dbReference>
<feature type="transmembrane region" description="Helical" evidence="6">
    <location>
        <begin position="290"/>
        <end position="311"/>
    </location>
</feature>
<feature type="transmembrane region" description="Helical" evidence="6">
    <location>
        <begin position="6"/>
        <end position="25"/>
    </location>
</feature>
<keyword evidence="10" id="KW-1185">Reference proteome</keyword>
<evidence type="ECO:0000256" key="4">
    <source>
        <dbReference type="ARBA" id="ARBA00023136"/>
    </source>
</evidence>
<organism evidence="9 10">
    <name type="scientific">Lacipirellula limnantheis</name>
    <dbReference type="NCBI Taxonomy" id="2528024"/>
    <lineage>
        <taxon>Bacteria</taxon>
        <taxon>Pseudomonadati</taxon>
        <taxon>Planctomycetota</taxon>
        <taxon>Planctomycetia</taxon>
        <taxon>Pirellulales</taxon>
        <taxon>Lacipirellulaceae</taxon>
        <taxon>Lacipirellula</taxon>
    </lineage>
</organism>
<dbReference type="AlphaFoldDB" id="A0A517U4P8"/>
<comment type="subcellular location">
    <subcellularLocation>
        <location evidence="1">Endomembrane system</location>
        <topology evidence="1">Multi-pass membrane protein</topology>
    </subcellularLocation>
    <subcellularLocation>
        <location evidence="5">Membrane</location>
        <topology evidence="5">Multi-pass membrane protein</topology>
    </subcellularLocation>
</comment>
<feature type="transmembrane region" description="Helical" evidence="6">
    <location>
        <begin position="128"/>
        <end position="146"/>
    </location>
</feature>
<dbReference type="GO" id="GO:0016020">
    <property type="term" value="C:membrane"/>
    <property type="evidence" value="ECO:0007669"/>
    <property type="project" value="UniProtKB-SubCell"/>
</dbReference>
<dbReference type="KEGG" id="llh:I41_47410"/>
<dbReference type="InterPro" id="IPR003945">
    <property type="entry name" value="NU5C-like"/>
</dbReference>
<keyword evidence="4 6" id="KW-0472">Membrane</keyword>
<name>A0A517U4P8_9BACT</name>
<keyword evidence="2 5" id="KW-0812">Transmembrane</keyword>
<dbReference type="PANTHER" id="PTHR42829">
    <property type="entry name" value="NADH-UBIQUINONE OXIDOREDUCTASE CHAIN 5"/>
    <property type="match status" value="1"/>
</dbReference>
<dbReference type="PRINTS" id="PR01434">
    <property type="entry name" value="NADHDHGNASE5"/>
</dbReference>
<dbReference type="EMBL" id="CP036339">
    <property type="protein sequence ID" value="QDT75530.1"/>
    <property type="molecule type" value="Genomic_DNA"/>
</dbReference>
<dbReference type="PANTHER" id="PTHR42829:SF2">
    <property type="entry name" value="NADH-UBIQUINONE OXIDOREDUCTASE CHAIN 5"/>
    <property type="match status" value="1"/>
</dbReference>
<dbReference type="Pfam" id="PF00662">
    <property type="entry name" value="Proton_antipo_N"/>
    <property type="match status" value="1"/>
</dbReference>
<dbReference type="Pfam" id="PF00361">
    <property type="entry name" value="Proton_antipo_M"/>
    <property type="match status" value="1"/>
</dbReference>
<dbReference type="InterPro" id="IPR001516">
    <property type="entry name" value="Proton_antipo_N"/>
</dbReference>
<dbReference type="GO" id="GO:0042773">
    <property type="term" value="P:ATP synthesis coupled electron transport"/>
    <property type="evidence" value="ECO:0007669"/>
    <property type="project" value="InterPro"/>
</dbReference>
<dbReference type="GO" id="GO:0012505">
    <property type="term" value="C:endomembrane system"/>
    <property type="evidence" value="ECO:0007669"/>
    <property type="project" value="UniProtKB-SubCell"/>
</dbReference>
<evidence type="ECO:0000259" key="7">
    <source>
        <dbReference type="Pfam" id="PF00361"/>
    </source>
</evidence>
<proteinExistence type="predicted"/>
<sequence length="462" mass="50553">MTIDQTFSILGTLVVACPLLLLAMLGLPSMFHRPMSERAISRATEAMVVIGLMSAIAILALMLGTGERQVELSLGKFLDLPHEHYHFTFKFVFDRLSVPFVILTFVLCGTTGAFTTKYLHRDEGYRRFFICYALFLLGMVVTSLAATIETLFTGWELVGLSSALLVAFFHERKAPVWNGLRVWTVYRVADAAFLVAVVALHHLTGAGDFVALMGNGEWPAGVAQLTPNQALFVGLLLLTAAAGKSALIPFSGWLPRAMEGPTPSSAVFYGALSVHLGAFLLLRVSPLLEASTLLCAAVVTLGLSTSVFAALATRVQSDVKSALAFASLTQVGIIVAEIGLGFRYLALVHIIGHACLRTLQLLRAPSLLHDYHAMENAIGGHLANDNEFWQRNVSERIRSRAYRMALERGFLDIVLGDFIVRPVLRCFRWCDRMERRWTDFLAGAPAVADDMKHGGDVADELQ</sequence>
<evidence type="ECO:0000313" key="9">
    <source>
        <dbReference type="EMBL" id="QDT75530.1"/>
    </source>
</evidence>
<evidence type="ECO:0000313" key="10">
    <source>
        <dbReference type="Proteomes" id="UP000317909"/>
    </source>
</evidence>